<feature type="repeat" description="TPR" evidence="1">
    <location>
        <begin position="111"/>
        <end position="144"/>
    </location>
</feature>
<evidence type="ECO:0000256" key="1">
    <source>
        <dbReference type="PROSITE-ProRule" id="PRU00339"/>
    </source>
</evidence>
<dbReference type="PANTHER" id="PTHR46014">
    <property type="entry name" value="TETRATRICOPEPTIDE REPEAT PROTEIN 1"/>
    <property type="match status" value="1"/>
</dbReference>
<evidence type="ECO:0000313" key="3">
    <source>
        <dbReference type="EMBL" id="CAD8135287.1"/>
    </source>
</evidence>
<feature type="compositionally biased region" description="Low complexity" evidence="2">
    <location>
        <begin position="1"/>
        <end position="16"/>
    </location>
</feature>
<accession>A0A8S1S702</accession>
<proteinExistence type="predicted"/>
<dbReference type="InterPro" id="IPR052769">
    <property type="entry name" value="TPR_domain_protein"/>
</dbReference>
<evidence type="ECO:0000256" key="2">
    <source>
        <dbReference type="SAM" id="MobiDB-lite"/>
    </source>
</evidence>
<dbReference type="Pfam" id="PF14559">
    <property type="entry name" value="TPR_19"/>
    <property type="match status" value="1"/>
</dbReference>
<dbReference type="OrthoDB" id="448999at2759"/>
<dbReference type="Proteomes" id="UP000689195">
    <property type="component" value="Unassembled WGS sequence"/>
</dbReference>
<keyword evidence="1" id="KW-0802">TPR repeat</keyword>
<organism evidence="3 4">
    <name type="scientific">Paramecium pentaurelia</name>
    <dbReference type="NCBI Taxonomy" id="43138"/>
    <lineage>
        <taxon>Eukaryota</taxon>
        <taxon>Sar</taxon>
        <taxon>Alveolata</taxon>
        <taxon>Ciliophora</taxon>
        <taxon>Intramacronucleata</taxon>
        <taxon>Oligohymenophorea</taxon>
        <taxon>Peniculida</taxon>
        <taxon>Parameciidae</taxon>
        <taxon>Paramecium</taxon>
    </lineage>
</organism>
<dbReference type="PANTHER" id="PTHR46014:SF1">
    <property type="entry name" value="TETRATRICOPEPTIDE REPEAT PROTEIN 1"/>
    <property type="match status" value="1"/>
</dbReference>
<evidence type="ECO:0000313" key="4">
    <source>
        <dbReference type="Proteomes" id="UP000689195"/>
    </source>
</evidence>
<dbReference type="SMART" id="SM00028">
    <property type="entry name" value="TPR"/>
    <property type="match status" value="3"/>
</dbReference>
<reference evidence="3" key="1">
    <citation type="submission" date="2021-01" db="EMBL/GenBank/DDBJ databases">
        <authorList>
            <consortium name="Genoscope - CEA"/>
            <person name="William W."/>
        </authorList>
    </citation>
    <scope>NUCLEOTIDE SEQUENCE</scope>
</reference>
<dbReference type="InterPro" id="IPR019734">
    <property type="entry name" value="TPR_rpt"/>
</dbReference>
<keyword evidence="4" id="KW-1185">Reference proteome</keyword>
<name>A0A8S1S702_9CILI</name>
<feature type="region of interest" description="Disordered" evidence="2">
    <location>
        <begin position="1"/>
        <end position="27"/>
    </location>
</feature>
<sequence>MDLQQNDQQVNQNNIQSEQNEAQQQDKLKQIQKDKEKCLEIKNKAGLLFNEQNFEEAAKIYNEAIDYCPLEDLNMLCILNSNVAICLMKQSDFESALEHCSKALEFNPEFVKALLNRAECYEKTDKFEEALEDYKKLKELQPQDNVIIKKFIDLDLKVQEIQEKQYKEALKGLKNNGSSLLGKLGLNADQFKLEQNENGTYNISYKS</sequence>
<comment type="caution">
    <text evidence="3">The sequence shown here is derived from an EMBL/GenBank/DDBJ whole genome shotgun (WGS) entry which is preliminary data.</text>
</comment>
<dbReference type="PROSITE" id="PS50005">
    <property type="entry name" value="TPR"/>
    <property type="match status" value="1"/>
</dbReference>
<protein>
    <recommendedName>
        <fullName evidence="5">Tetratricopeptide repeat protein</fullName>
    </recommendedName>
</protein>
<gene>
    <name evidence="3" type="ORF">PPENT_87.1.T0040147</name>
</gene>
<dbReference type="EMBL" id="CAJJDO010000004">
    <property type="protein sequence ID" value="CAD8135287.1"/>
    <property type="molecule type" value="Genomic_DNA"/>
</dbReference>
<dbReference type="AlphaFoldDB" id="A0A8S1S702"/>
<evidence type="ECO:0008006" key="5">
    <source>
        <dbReference type="Google" id="ProtNLM"/>
    </source>
</evidence>